<gene>
    <name evidence="2" type="ORF">HPB51_012116</name>
</gene>
<reference evidence="2" key="2">
    <citation type="submission" date="2021-09" db="EMBL/GenBank/DDBJ databases">
        <authorList>
            <person name="Jia N."/>
            <person name="Wang J."/>
            <person name="Shi W."/>
            <person name="Du L."/>
            <person name="Sun Y."/>
            <person name="Zhan W."/>
            <person name="Jiang J."/>
            <person name="Wang Q."/>
            <person name="Zhang B."/>
            <person name="Ji P."/>
            <person name="Sakyi L.B."/>
            <person name="Cui X."/>
            <person name="Yuan T."/>
            <person name="Jiang B."/>
            <person name="Yang W."/>
            <person name="Lam T.T.-Y."/>
            <person name="Chang Q."/>
            <person name="Ding S."/>
            <person name="Wang X."/>
            <person name="Zhu J."/>
            <person name="Ruan X."/>
            <person name="Zhao L."/>
            <person name="Wei J."/>
            <person name="Que T."/>
            <person name="Du C."/>
            <person name="Cheng J."/>
            <person name="Dai P."/>
            <person name="Han X."/>
            <person name="Huang E."/>
            <person name="Gao Y."/>
            <person name="Liu J."/>
            <person name="Shao H."/>
            <person name="Ye R."/>
            <person name="Li L."/>
            <person name="Wei W."/>
            <person name="Wang X."/>
            <person name="Wang C."/>
            <person name="Huo Q."/>
            <person name="Li W."/>
            <person name="Guo W."/>
            <person name="Chen H."/>
            <person name="Chen S."/>
            <person name="Zhou L."/>
            <person name="Zhou L."/>
            <person name="Ni X."/>
            <person name="Tian J."/>
            <person name="Zhou Y."/>
            <person name="Sheng Y."/>
            <person name="Liu T."/>
            <person name="Pan Y."/>
            <person name="Xia L."/>
            <person name="Li J."/>
            <person name="Zhao F."/>
            <person name="Cao W."/>
        </authorList>
    </citation>
    <scope>NUCLEOTIDE SEQUENCE</scope>
    <source>
        <strain evidence="2">Rmic-2018</strain>
        <tissue evidence="2">Larvae</tissue>
    </source>
</reference>
<reference evidence="2" key="1">
    <citation type="journal article" date="2020" name="Cell">
        <title>Large-Scale Comparative Analyses of Tick Genomes Elucidate Their Genetic Diversity and Vector Capacities.</title>
        <authorList>
            <consortium name="Tick Genome and Microbiome Consortium (TIGMIC)"/>
            <person name="Jia N."/>
            <person name="Wang J."/>
            <person name="Shi W."/>
            <person name="Du L."/>
            <person name="Sun Y."/>
            <person name="Zhan W."/>
            <person name="Jiang J.F."/>
            <person name="Wang Q."/>
            <person name="Zhang B."/>
            <person name="Ji P."/>
            <person name="Bell-Sakyi L."/>
            <person name="Cui X.M."/>
            <person name="Yuan T.T."/>
            <person name="Jiang B.G."/>
            <person name="Yang W.F."/>
            <person name="Lam T.T."/>
            <person name="Chang Q.C."/>
            <person name="Ding S.J."/>
            <person name="Wang X.J."/>
            <person name="Zhu J.G."/>
            <person name="Ruan X.D."/>
            <person name="Zhao L."/>
            <person name="Wei J.T."/>
            <person name="Ye R.Z."/>
            <person name="Que T.C."/>
            <person name="Du C.H."/>
            <person name="Zhou Y.H."/>
            <person name="Cheng J.X."/>
            <person name="Dai P.F."/>
            <person name="Guo W.B."/>
            <person name="Han X.H."/>
            <person name="Huang E.J."/>
            <person name="Li L.F."/>
            <person name="Wei W."/>
            <person name="Gao Y.C."/>
            <person name="Liu J.Z."/>
            <person name="Shao H.Z."/>
            <person name="Wang X."/>
            <person name="Wang C.C."/>
            <person name="Yang T.C."/>
            <person name="Huo Q.B."/>
            <person name="Li W."/>
            <person name="Chen H.Y."/>
            <person name="Chen S.E."/>
            <person name="Zhou L.G."/>
            <person name="Ni X.B."/>
            <person name="Tian J.H."/>
            <person name="Sheng Y."/>
            <person name="Liu T."/>
            <person name="Pan Y.S."/>
            <person name="Xia L.Y."/>
            <person name="Li J."/>
            <person name="Zhao F."/>
            <person name="Cao W.C."/>
        </authorList>
    </citation>
    <scope>NUCLEOTIDE SEQUENCE</scope>
    <source>
        <strain evidence="2">Rmic-2018</strain>
    </source>
</reference>
<dbReference type="Proteomes" id="UP000821866">
    <property type="component" value="Unassembled WGS sequence"/>
</dbReference>
<feature type="compositionally biased region" description="Low complexity" evidence="1">
    <location>
        <begin position="198"/>
        <end position="207"/>
    </location>
</feature>
<comment type="caution">
    <text evidence="2">The sequence shown here is derived from an EMBL/GenBank/DDBJ whole genome shotgun (WGS) entry which is preliminary data.</text>
</comment>
<protein>
    <submittedName>
        <fullName evidence="2">Uncharacterized protein</fullName>
    </submittedName>
</protein>
<accession>A0A9J6DV97</accession>
<dbReference type="EMBL" id="JABSTU010000007">
    <property type="protein sequence ID" value="KAH8025794.1"/>
    <property type="molecule type" value="Genomic_DNA"/>
</dbReference>
<feature type="region of interest" description="Disordered" evidence="1">
    <location>
        <begin position="190"/>
        <end position="220"/>
    </location>
</feature>
<organism evidence="2 3">
    <name type="scientific">Rhipicephalus microplus</name>
    <name type="common">Cattle tick</name>
    <name type="synonym">Boophilus microplus</name>
    <dbReference type="NCBI Taxonomy" id="6941"/>
    <lineage>
        <taxon>Eukaryota</taxon>
        <taxon>Metazoa</taxon>
        <taxon>Ecdysozoa</taxon>
        <taxon>Arthropoda</taxon>
        <taxon>Chelicerata</taxon>
        <taxon>Arachnida</taxon>
        <taxon>Acari</taxon>
        <taxon>Parasitiformes</taxon>
        <taxon>Ixodida</taxon>
        <taxon>Ixodoidea</taxon>
        <taxon>Ixodidae</taxon>
        <taxon>Rhipicephalinae</taxon>
        <taxon>Rhipicephalus</taxon>
        <taxon>Boophilus</taxon>
    </lineage>
</organism>
<evidence type="ECO:0000313" key="3">
    <source>
        <dbReference type="Proteomes" id="UP000821866"/>
    </source>
</evidence>
<evidence type="ECO:0000256" key="1">
    <source>
        <dbReference type="SAM" id="MobiDB-lite"/>
    </source>
</evidence>
<name>A0A9J6DV97_RHIMP</name>
<keyword evidence="3" id="KW-1185">Reference proteome</keyword>
<evidence type="ECO:0000313" key="2">
    <source>
        <dbReference type="EMBL" id="KAH8025794.1"/>
    </source>
</evidence>
<proteinExistence type="predicted"/>
<dbReference type="AlphaFoldDB" id="A0A9J6DV97"/>
<sequence>MFPLSQVWTSPPAQTFPSSYVGRFKKSSYDFKQVTFTPSARSPRAPNHLPIVCESATSKTDRAQKLQILPRGFRFPRRVAATTGCHHLDVPLRTSDRRQQGLYQKITMRLHKMCLLSTTRLRVLLPPLLLLIRPPAPPRFSTYPARMYETLVLPRFSTHPPRMQETWTSNLANHHPRKQWPNEFRSESLTYERSLTLPPTRSRQSPSPRRRSPSPHQLGN</sequence>